<evidence type="ECO:0000313" key="3">
    <source>
        <dbReference type="Proteomes" id="UP001168540"/>
    </source>
</evidence>
<evidence type="ECO:0000259" key="1">
    <source>
        <dbReference type="Pfam" id="PF13490"/>
    </source>
</evidence>
<gene>
    <name evidence="2" type="ORF">QU481_14930</name>
</gene>
<name>A0ABT7XR53_9NEIS</name>
<dbReference type="EMBL" id="JAUEDK010000027">
    <property type="protein sequence ID" value="MDN0076178.1"/>
    <property type="molecule type" value="Genomic_DNA"/>
</dbReference>
<dbReference type="Proteomes" id="UP001168540">
    <property type="component" value="Unassembled WGS sequence"/>
</dbReference>
<keyword evidence="3" id="KW-1185">Reference proteome</keyword>
<accession>A0ABT7XR53</accession>
<comment type="caution">
    <text evidence="2">The sequence shown here is derived from an EMBL/GenBank/DDBJ whole genome shotgun (WGS) entry which is preliminary data.</text>
</comment>
<dbReference type="InterPro" id="IPR027383">
    <property type="entry name" value="Znf_put"/>
</dbReference>
<evidence type="ECO:0000313" key="2">
    <source>
        <dbReference type="EMBL" id="MDN0076178.1"/>
    </source>
</evidence>
<dbReference type="Pfam" id="PF13490">
    <property type="entry name" value="zf-HC2"/>
    <property type="match status" value="1"/>
</dbReference>
<reference evidence="2" key="1">
    <citation type="submission" date="2023-06" db="EMBL/GenBank/DDBJ databases">
        <authorList>
            <person name="Zhang S."/>
        </authorList>
    </citation>
    <scope>NUCLEOTIDE SEQUENCE</scope>
    <source>
        <strain evidence="2">SG2303</strain>
    </source>
</reference>
<sequence>MMIKCKEASWLISASLDRPLTLAEQVRLSMHLLMCGNCKNFSQQMAQLRAIARQVGNGE</sequence>
<proteinExistence type="predicted"/>
<dbReference type="RefSeq" id="WP_289830837.1">
    <property type="nucleotide sequence ID" value="NZ_JAUEDK010000027.1"/>
</dbReference>
<feature type="domain" description="Putative zinc-finger" evidence="1">
    <location>
        <begin position="5"/>
        <end position="38"/>
    </location>
</feature>
<organism evidence="2 3">
    <name type="scientific">Crenobacter oryzisoli</name>
    <dbReference type="NCBI Taxonomy" id="3056844"/>
    <lineage>
        <taxon>Bacteria</taxon>
        <taxon>Pseudomonadati</taxon>
        <taxon>Pseudomonadota</taxon>
        <taxon>Betaproteobacteria</taxon>
        <taxon>Neisseriales</taxon>
        <taxon>Neisseriaceae</taxon>
        <taxon>Crenobacter</taxon>
    </lineage>
</organism>
<protein>
    <submittedName>
        <fullName evidence="2">Zf-HC2 domain-containing protein</fullName>
    </submittedName>
</protein>